<dbReference type="Gene3D" id="3.40.50.300">
    <property type="entry name" value="P-loop containing nucleotide triphosphate hydrolases"/>
    <property type="match status" value="1"/>
</dbReference>
<evidence type="ECO:0000256" key="4">
    <source>
        <dbReference type="ARBA" id="ARBA00015341"/>
    </source>
</evidence>
<feature type="compositionally biased region" description="Basic and acidic residues" evidence="22">
    <location>
        <begin position="936"/>
        <end position="953"/>
    </location>
</feature>
<keyword evidence="9" id="KW-0378">Hydrolase</keyword>
<dbReference type="EMBL" id="HBUF01231176">
    <property type="protein sequence ID" value="CAG6673384.1"/>
    <property type="molecule type" value="Transcribed_RNA"/>
</dbReference>
<evidence type="ECO:0000256" key="10">
    <source>
        <dbReference type="ARBA" id="ARBA00022806"/>
    </source>
</evidence>
<name>A0A8D8WWW5_9HEMI</name>
<dbReference type="EMBL" id="HBUF01231173">
    <property type="protein sequence ID" value="CAG6673380.1"/>
    <property type="molecule type" value="Transcribed_RNA"/>
</dbReference>
<dbReference type="EMBL" id="HBUF01231174">
    <property type="protein sequence ID" value="CAG6673381.1"/>
    <property type="molecule type" value="Transcribed_RNA"/>
</dbReference>
<feature type="compositionally biased region" description="Basic and acidic residues" evidence="22">
    <location>
        <begin position="853"/>
        <end position="866"/>
    </location>
</feature>
<dbReference type="EMBL" id="HBUF01231175">
    <property type="protein sequence ID" value="CAG6673383.1"/>
    <property type="molecule type" value="Transcribed_RNA"/>
</dbReference>
<dbReference type="GO" id="GO:0006283">
    <property type="term" value="P:transcription-coupled nucleotide-excision repair"/>
    <property type="evidence" value="ECO:0007669"/>
    <property type="project" value="TreeGrafter"/>
</dbReference>
<evidence type="ECO:0000256" key="19">
    <source>
        <dbReference type="ARBA" id="ARBA00071998"/>
    </source>
</evidence>
<evidence type="ECO:0000256" key="13">
    <source>
        <dbReference type="ARBA" id="ARBA00023204"/>
    </source>
</evidence>
<dbReference type="InterPro" id="IPR058951">
    <property type="entry name" value="WHD_Rad26_CSB-like"/>
</dbReference>
<dbReference type="InterPro" id="IPR027417">
    <property type="entry name" value="P-loop_NTPase"/>
</dbReference>
<evidence type="ECO:0000259" key="24">
    <source>
        <dbReference type="PROSITE" id="PS51194"/>
    </source>
</evidence>
<dbReference type="GO" id="GO:0005524">
    <property type="term" value="F:ATP binding"/>
    <property type="evidence" value="ECO:0007669"/>
    <property type="project" value="UniProtKB-KW"/>
</dbReference>
<dbReference type="PROSITE" id="PS51194">
    <property type="entry name" value="HELICASE_CTER"/>
    <property type="match status" value="1"/>
</dbReference>
<feature type="compositionally biased region" description="Polar residues" evidence="22">
    <location>
        <begin position="804"/>
        <end position="813"/>
    </location>
</feature>
<accession>A0A8D8WWW5</accession>
<feature type="compositionally biased region" description="Basic residues" evidence="22">
    <location>
        <begin position="763"/>
        <end position="773"/>
    </location>
</feature>
<keyword evidence="7" id="KW-0227">DNA damage</keyword>
<feature type="compositionally biased region" description="Basic and acidic residues" evidence="22">
    <location>
        <begin position="994"/>
        <end position="1022"/>
    </location>
</feature>
<dbReference type="Pfam" id="PF25875">
    <property type="entry name" value="WHD_Rad26_CSB"/>
    <property type="match status" value="1"/>
</dbReference>
<feature type="region of interest" description="Disordered" evidence="22">
    <location>
        <begin position="89"/>
        <end position="150"/>
    </location>
</feature>
<evidence type="ECO:0000256" key="14">
    <source>
        <dbReference type="ARBA" id="ARBA00023242"/>
    </source>
</evidence>
<feature type="region of interest" description="Disordered" evidence="22">
    <location>
        <begin position="759"/>
        <end position="780"/>
    </location>
</feature>
<comment type="subunit">
    <text evidence="3">Interacts (via N-terminus) with spn-A/Rad51.</text>
</comment>
<dbReference type="InterPro" id="IPR038718">
    <property type="entry name" value="SNF2-like_sf"/>
</dbReference>
<dbReference type="InterPro" id="IPR000330">
    <property type="entry name" value="SNF2_N"/>
</dbReference>
<comment type="subcellular location">
    <subcellularLocation>
        <location evidence="1">Nucleus</location>
    </subcellularLocation>
</comment>
<evidence type="ECO:0000256" key="3">
    <source>
        <dbReference type="ARBA" id="ARBA00011467"/>
    </source>
</evidence>
<dbReference type="CDD" id="cd18793">
    <property type="entry name" value="SF2_C_SNF"/>
    <property type="match status" value="1"/>
</dbReference>
<dbReference type="InterPro" id="IPR049730">
    <property type="entry name" value="SNF2/RAD54-like_C"/>
</dbReference>
<proteinExistence type="inferred from homology"/>
<keyword evidence="8" id="KW-0498">Mitosis</keyword>
<keyword evidence="13" id="KW-0234">DNA repair</keyword>
<feature type="compositionally biased region" description="Polar residues" evidence="22">
    <location>
        <begin position="955"/>
        <end position="965"/>
    </location>
</feature>
<evidence type="ECO:0000256" key="15">
    <source>
        <dbReference type="ARBA" id="ARBA00023254"/>
    </source>
</evidence>
<dbReference type="InterPro" id="IPR014001">
    <property type="entry name" value="Helicase_ATP-bd"/>
</dbReference>
<feature type="domain" description="Helicase ATP-binding" evidence="23">
    <location>
        <begin position="236"/>
        <end position="410"/>
    </location>
</feature>
<dbReference type="EMBL" id="HBUF01231172">
    <property type="protein sequence ID" value="CAG6673379.1"/>
    <property type="molecule type" value="Transcribed_RNA"/>
</dbReference>
<keyword evidence="15" id="KW-0469">Meiosis</keyword>
<evidence type="ECO:0000256" key="21">
    <source>
        <dbReference type="ARBA" id="ARBA00079118"/>
    </source>
</evidence>
<dbReference type="Pfam" id="PF00271">
    <property type="entry name" value="Helicase_C"/>
    <property type="match status" value="1"/>
</dbReference>
<evidence type="ECO:0000256" key="12">
    <source>
        <dbReference type="ARBA" id="ARBA00023125"/>
    </source>
</evidence>
<evidence type="ECO:0000256" key="16">
    <source>
        <dbReference type="ARBA" id="ARBA00023306"/>
    </source>
</evidence>
<feature type="region of interest" description="Disordered" evidence="22">
    <location>
        <begin position="796"/>
        <end position="1022"/>
    </location>
</feature>
<feature type="compositionally biased region" description="Polar residues" evidence="22">
    <location>
        <begin position="838"/>
        <end position="851"/>
    </location>
</feature>
<keyword evidence="5" id="KW-0132">Cell division</keyword>
<dbReference type="Pfam" id="PF00176">
    <property type="entry name" value="SNF2-rel_dom"/>
    <property type="match status" value="1"/>
</dbReference>
<evidence type="ECO:0000256" key="11">
    <source>
        <dbReference type="ARBA" id="ARBA00022840"/>
    </source>
</evidence>
<dbReference type="GO" id="GO:0051321">
    <property type="term" value="P:meiotic cell cycle"/>
    <property type="evidence" value="ECO:0007669"/>
    <property type="project" value="UniProtKB-KW"/>
</dbReference>
<reference evidence="25" key="1">
    <citation type="submission" date="2021-05" db="EMBL/GenBank/DDBJ databases">
        <authorList>
            <person name="Alioto T."/>
            <person name="Alioto T."/>
            <person name="Gomez Garrido J."/>
        </authorList>
    </citation>
    <scope>NUCLEOTIDE SEQUENCE</scope>
</reference>
<dbReference type="GO" id="GO:0005634">
    <property type="term" value="C:nucleus"/>
    <property type="evidence" value="ECO:0007669"/>
    <property type="project" value="UniProtKB-SubCell"/>
</dbReference>
<evidence type="ECO:0000256" key="8">
    <source>
        <dbReference type="ARBA" id="ARBA00022776"/>
    </source>
</evidence>
<sequence>MGCIEQLEQHIHIDVEQDVPPWNSLQDETEEERAIRLGEITPFGSRLGRKTNIPKLSPPKRTFREKTIKRITKKNKRYVKETLGTGIQDRIHWTSRPGNQPGEEGTINFEEPSGSEYEPTDDEPFSSDEDFEYDYEPPKPKKMKIKREPKSEEEYDSEVDWYSSDEEKRRKKKNYKDKDDGDEALYQRRVRYWEKSRPDAGHFEEFHKFDFFGFKIPTEIWDKLFQYQKVGVQWLYELNETPCGGILGDEMGMGKTIEIIAFLAAVHCSKIRNKHTGIPGLGPSMIVCPVTVMHQWVSEFHKWYPPIRVAVLHGTGSFEGSRTQLMKEMVRSHGIIITSYSSLVQHLEDLMITKWHYVILDEGHTIRNPDSQVTLAAKCLRTPHRIILSGSPMQNKLQELWSLFDFVYPGKLGTLPMFMEYYGDAIIQGGFATASEAQVLVGYKCAKTLKEIISPFMLRRMKKDVMEHLQLPNKSEQVLFCKLSDEQVSHYRGYINSRDVHDILSGKLKIFVGLIKLRKICNHPDLYSGGPKLLKGDREEDIPEEERFGHWSKAGKMIVLSTLLKMWHKQKHRVLLFSQSKQMLGIFEMFLKENNYKYLKMDGTTNIGSRQHLVNKFNADPSYFIMILTTRVGGFGINLTGADRVVIYDPDWNPATDVQARERAWRIGQEKQVTVYRLITAGTIEEKMYHRQIFKQFLANRVLNDPKQRRFFKQNDLMELFTLQDQHSESTETSAIFAGTGSEIKMDKKKKINHFDLKPERPHKVHKSKKKDRHKDAGVLFSKEKIDAMKRLAQKISDKFKSEPPTSTVTSGSLELLQETNKQNEKSKNSKSYEVIGNQDNINTESVTSPNGEKYDPDSKKTDESNRGSTNNNESKEELTSKENENSIEESKSEQNTDESSVPEKHSTEVNTSRIEQCPDSSSPLHENSGSKIKTKKQESEKCTNSRDPRLKEQPSMSNVSIEPSTSRKHAIEQPSTNNEHHTKHKKKKKSKHRDRDSILDGEHVPYLVGKEKPKKEKTEEEVRKKQDDYILEKLFSKANICTAMKHDKIMEEGGSDYVVIEKEAEEIAKKAIEAIQESRKSCHSAAVGIPTWTGSNGSIKIPTLLLDKIKKRKQAMANRQQGTSSSEMFKKAAANSETVLIEQIIDFVSSQGNRVTSQAMVERFRKVENAALFKALLNAVCKLMTDPTRQKFWSLKEEFRDRGGPSTSS</sequence>
<dbReference type="CDD" id="cd18000">
    <property type="entry name" value="DEXHc_ERCC6"/>
    <property type="match status" value="1"/>
</dbReference>
<evidence type="ECO:0000256" key="17">
    <source>
        <dbReference type="ARBA" id="ARBA00024776"/>
    </source>
</evidence>
<evidence type="ECO:0000259" key="23">
    <source>
        <dbReference type="PROSITE" id="PS51192"/>
    </source>
</evidence>
<feature type="domain" description="Helicase C-terminal" evidence="24">
    <location>
        <begin position="559"/>
        <end position="718"/>
    </location>
</feature>
<evidence type="ECO:0000256" key="22">
    <source>
        <dbReference type="SAM" id="MobiDB-lite"/>
    </source>
</evidence>
<dbReference type="CDD" id="cd22254">
    <property type="entry name" value="CSB_WHD"/>
    <property type="match status" value="1"/>
</dbReference>
<evidence type="ECO:0000256" key="1">
    <source>
        <dbReference type="ARBA" id="ARBA00004123"/>
    </source>
</evidence>
<dbReference type="PROSITE" id="PS51192">
    <property type="entry name" value="HELICASE_ATP_BIND_1"/>
    <property type="match status" value="1"/>
</dbReference>
<keyword evidence="11" id="KW-0067">ATP-binding</keyword>
<dbReference type="PANTHER" id="PTHR45629">
    <property type="entry name" value="SNF2/RAD54 FAMILY MEMBER"/>
    <property type="match status" value="1"/>
</dbReference>
<organism evidence="25">
    <name type="scientific">Cacopsylla melanoneura</name>
    <dbReference type="NCBI Taxonomy" id="428564"/>
    <lineage>
        <taxon>Eukaryota</taxon>
        <taxon>Metazoa</taxon>
        <taxon>Ecdysozoa</taxon>
        <taxon>Arthropoda</taxon>
        <taxon>Hexapoda</taxon>
        <taxon>Insecta</taxon>
        <taxon>Pterygota</taxon>
        <taxon>Neoptera</taxon>
        <taxon>Paraneoptera</taxon>
        <taxon>Hemiptera</taxon>
        <taxon>Sternorrhyncha</taxon>
        <taxon>Psylloidea</taxon>
        <taxon>Psyllidae</taxon>
        <taxon>Psyllinae</taxon>
        <taxon>Cacopsylla</taxon>
    </lineage>
</organism>
<dbReference type="InterPro" id="IPR001650">
    <property type="entry name" value="Helicase_C-like"/>
</dbReference>
<evidence type="ECO:0000256" key="5">
    <source>
        <dbReference type="ARBA" id="ARBA00022618"/>
    </source>
</evidence>
<evidence type="ECO:0000256" key="9">
    <source>
        <dbReference type="ARBA" id="ARBA00022801"/>
    </source>
</evidence>
<dbReference type="Gene3D" id="3.40.50.10810">
    <property type="entry name" value="Tandem AAA-ATPase domain"/>
    <property type="match status" value="1"/>
</dbReference>
<evidence type="ECO:0000256" key="20">
    <source>
        <dbReference type="ARBA" id="ARBA00076356"/>
    </source>
</evidence>
<dbReference type="EMBL" id="HBUF01231171">
    <property type="protein sequence ID" value="CAG6673377.1"/>
    <property type="molecule type" value="Transcribed_RNA"/>
</dbReference>
<dbReference type="GO" id="GO:0016787">
    <property type="term" value="F:hydrolase activity"/>
    <property type="evidence" value="ECO:0007669"/>
    <property type="project" value="UniProtKB-KW"/>
</dbReference>
<feature type="compositionally biased region" description="Polar residues" evidence="22">
    <location>
        <begin position="909"/>
        <end position="932"/>
    </location>
</feature>
<dbReference type="AlphaFoldDB" id="A0A8D8WWW5"/>
<dbReference type="FunFam" id="3.40.50.10810:FF:000042">
    <property type="entry name" value="SNF2 family helicase-like protein"/>
    <property type="match status" value="1"/>
</dbReference>
<dbReference type="SMART" id="SM00487">
    <property type="entry name" value="DEXDc"/>
    <property type="match status" value="1"/>
</dbReference>
<evidence type="ECO:0000256" key="2">
    <source>
        <dbReference type="ARBA" id="ARBA00007025"/>
    </source>
</evidence>
<keyword evidence="12" id="KW-0238">DNA-binding</keyword>
<feature type="compositionally biased region" description="Basic and acidic residues" evidence="22">
    <location>
        <begin position="874"/>
        <end position="895"/>
    </location>
</feature>
<comment type="function">
    <text evidence="17">Involved in mitotic DNA repair and meiotic recombination. Functions in the recombinational DNA repair pathway. Essential for interhomolog gene conversion (GC), but may have a less important role in intersister GC than spn-A/Rad51. In the presence of DNA, spn-A/Rad51 enhances the ATPase activity of okr/Rad54.</text>
</comment>
<evidence type="ECO:0000256" key="18">
    <source>
        <dbReference type="ARBA" id="ARBA00029956"/>
    </source>
</evidence>
<comment type="similarity">
    <text evidence="2">Belongs to the SNF2/RAD54 helicase family.</text>
</comment>
<protein>
    <recommendedName>
        <fullName evidence="19">DNA excision repair protein ERCC-6</fullName>
    </recommendedName>
    <alternativeName>
        <fullName evidence="20">ATP-dependent helicase ERCC6</fullName>
    </alternativeName>
    <alternativeName>
        <fullName evidence="21">Cockayne syndrome protein CSB</fullName>
    </alternativeName>
    <alternativeName>
        <fullName evidence="4">DNA repair and recombination protein RAD54-like</fullName>
    </alternativeName>
    <alternativeName>
        <fullName evidence="18">Protein okra</fullName>
    </alternativeName>
</protein>
<dbReference type="SMART" id="SM00490">
    <property type="entry name" value="HELICc"/>
    <property type="match status" value="1"/>
</dbReference>
<keyword evidence="10" id="KW-0347">Helicase</keyword>
<dbReference type="GO" id="GO:0008094">
    <property type="term" value="F:ATP-dependent activity, acting on DNA"/>
    <property type="evidence" value="ECO:0007669"/>
    <property type="project" value="TreeGrafter"/>
</dbReference>
<dbReference type="EMBL" id="HBUF01231178">
    <property type="protein sequence ID" value="CAG6673388.1"/>
    <property type="molecule type" value="Transcribed_RNA"/>
</dbReference>
<keyword evidence="16" id="KW-0131">Cell cycle</keyword>
<evidence type="ECO:0000256" key="6">
    <source>
        <dbReference type="ARBA" id="ARBA00022741"/>
    </source>
</evidence>
<keyword evidence="14" id="KW-0539">Nucleus</keyword>
<feature type="compositionally biased region" description="Basic residues" evidence="22">
    <location>
        <begin position="982"/>
        <end position="993"/>
    </location>
</feature>
<feature type="compositionally biased region" description="Acidic residues" evidence="22">
    <location>
        <begin position="118"/>
        <end position="135"/>
    </location>
</feature>
<dbReference type="InterPro" id="IPR050496">
    <property type="entry name" value="SNF2_RAD54_helicase_repair"/>
</dbReference>
<dbReference type="PANTHER" id="PTHR45629:SF7">
    <property type="entry name" value="DNA EXCISION REPAIR PROTEIN ERCC-6-RELATED"/>
    <property type="match status" value="1"/>
</dbReference>
<dbReference type="GO" id="GO:0004386">
    <property type="term" value="F:helicase activity"/>
    <property type="evidence" value="ECO:0007669"/>
    <property type="project" value="UniProtKB-KW"/>
</dbReference>
<evidence type="ECO:0000256" key="7">
    <source>
        <dbReference type="ARBA" id="ARBA00022763"/>
    </source>
</evidence>
<keyword evidence="6" id="KW-0547">Nucleotide-binding</keyword>
<dbReference type="SUPFAM" id="SSF52540">
    <property type="entry name" value="P-loop containing nucleoside triphosphate hydrolases"/>
    <property type="match status" value="2"/>
</dbReference>
<evidence type="ECO:0000313" key="25">
    <source>
        <dbReference type="EMBL" id="CAG6673384.1"/>
    </source>
</evidence>
<dbReference type="FunFam" id="3.40.50.300:FF:000863">
    <property type="entry name" value="DNA excision repair protein ERCC-6"/>
    <property type="match status" value="1"/>
</dbReference>
<dbReference type="GO" id="GO:0051301">
    <property type="term" value="P:cell division"/>
    <property type="evidence" value="ECO:0007669"/>
    <property type="project" value="UniProtKB-KW"/>
</dbReference>